<dbReference type="GO" id="GO:0006047">
    <property type="term" value="P:UDP-N-acetylglucosamine metabolic process"/>
    <property type="evidence" value="ECO:0007669"/>
    <property type="project" value="InterPro"/>
</dbReference>
<dbReference type="Gene3D" id="3.40.50.2000">
    <property type="entry name" value="Glycogen Phosphorylase B"/>
    <property type="match status" value="2"/>
</dbReference>
<dbReference type="NCBIfam" id="TIGR03568">
    <property type="entry name" value="NeuC_NnaA"/>
    <property type="match status" value="1"/>
</dbReference>
<evidence type="ECO:0000313" key="3">
    <source>
        <dbReference type="Proteomes" id="UP000292345"/>
    </source>
</evidence>
<dbReference type="EMBL" id="PPUZ01000032">
    <property type="protein sequence ID" value="RZM80270.1"/>
    <property type="molecule type" value="Genomic_DNA"/>
</dbReference>
<comment type="caution">
    <text evidence="2">The sequence shown here is derived from an EMBL/GenBank/DDBJ whole genome shotgun (WGS) entry which is preliminary data.</text>
</comment>
<feature type="domain" description="UDP-N-acetylglucosamine 2-epimerase" evidence="1">
    <location>
        <begin position="30"/>
        <end position="379"/>
    </location>
</feature>
<dbReference type="InterPro" id="IPR029767">
    <property type="entry name" value="WecB-like"/>
</dbReference>
<evidence type="ECO:0000313" key="2">
    <source>
        <dbReference type="EMBL" id="RZM80270.1"/>
    </source>
</evidence>
<dbReference type="InterPro" id="IPR020004">
    <property type="entry name" value="UDP-GlcNAc_Epase"/>
</dbReference>
<dbReference type="GO" id="GO:0004553">
    <property type="term" value="F:hydrolase activity, hydrolyzing O-glycosyl compounds"/>
    <property type="evidence" value="ECO:0007669"/>
    <property type="project" value="InterPro"/>
</dbReference>
<evidence type="ECO:0000259" key="1">
    <source>
        <dbReference type="Pfam" id="PF02350"/>
    </source>
</evidence>
<gene>
    <name evidence="2" type="primary">neuC</name>
    <name evidence="2" type="ORF">C3B51_11960</name>
</gene>
<protein>
    <submittedName>
        <fullName evidence="2">UDP-N-acetylglucosamine 2-epimerase (Hydrolyzing)</fullName>
    </submittedName>
</protein>
<dbReference type="AlphaFoldDB" id="A0A4Q7EC97"/>
<name>A0A4Q7EC97_9GAMM</name>
<reference evidence="2 3" key="1">
    <citation type="submission" date="2018-01" db="EMBL/GenBank/DDBJ databases">
        <title>Co-occurrence of chitin degradation, pigmentation and bioactivity in marine Pseudoalteromonas.</title>
        <authorList>
            <person name="Paulsen S."/>
            <person name="Gram L."/>
            <person name="Machado H."/>
        </authorList>
    </citation>
    <scope>NUCLEOTIDE SEQUENCE [LARGE SCALE GENOMIC DNA]</scope>
    <source>
        <strain evidence="2 3">S1946</strain>
    </source>
</reference>
<dbReference type="PANTHER" id="PTHR43174">
    <property type="entry name" value="UDP-N-ACETYLGLUCOSAMINE 2-EPIMERASE"/>
    <property type="match status" value="1"/>
</dbReference>
<dbReference type="InterPro" id="IPR003331">
    <property type="entry name" value="UDP_GlcNAc_Epimerase_2_dom"/>
</dbReference>
<organism evidence="2 3">
    <name type="scientific">Pseudoalteromonas rubra</name>
    <dbReference type="NCBI Taxonomy" id="43658"/>
    <lineage>
        <taxon>Bacteria</taxon>
        <taxon>Pseudomonadati</taxon>
        <taxon>Pseudomonadota</taxon>
        <taxon>Gammaproteobacteria</taxon>
        <taxon>Alteromonadales</taxon>
        <taxon>Pseudoalteromonadaceae</taxon>
        <taxon>Pseudoalteromonas</taxon>
    </lineage>
</organism>
<sequence length="396" mass="43516">MKIKPPTQLPTIMLITSSRAEFGVLYWLIKALHASEHFNFELVVTGNHLVPEQGYTLNEIEDEAIEITECVDIMLAGSSRCAKAKSSALGMMSFADVFARREPDLVMVMGDRYELLGIVSAAALMSIPVSHFSGGEITEGVIDDTVRHTLTKMSQLHFVSNESHRNRVIQLGEPPSTVFNVGEPGLENIRRCSTLSQTELAESLDFSLDSPFILFTFHPVPKDGALTGEQQLTEVLSALDALMATYKVIITFPNNDEAGAAFIPLLSAFRQQHSERVCLIASLGFKRYLSALKHCAMVFGNSSSGLIEAPSFGKPTINIGNRQAGRTRGVNVIDVEVDKKAILNAVDKASDAQFLTQLSREVNPYGDGHTVDKVLEVLKKVQWPINCRKKFYDIGA</sequence>
<dbReference type="Pfam" id="PF02350">
    <property type="entry name" value="Epimerase_2"/>
    <property type="match status" value="1"/>
</dbReference>
<accession>A0A4Q7EC97</accession>
<dbReference type="RefSeq" id="WP_130245183.1">
    <property type="nucleotide sequence ID" value="NZ_PPUZ01000032.1"/>
</dbReference>
<dbReference type="SUPFAM" id="SSF53756">
    <property type="entry name" value="UDP-Glycosyltransferase/glycogen phosphorylase"/>
    <property type="match status" value="1"/>
</dbReference>
<proteinExistence type="predicted"/>
<dbReference type="CDD" id="cd03786">
    <property type="entry name" value="GTB_UDP-GlcNAc_2-Epimerase"/>
    <property type="match status" value="1"/>
</dbReference>
<dbReference type="Proteomes" id="UP000292345">
    <property type="component" value="Unassembled WGS sequence"/>
</dbReference>
<dbReference type="PANTHER" id="PTHR43174:SF3">
    <property type="entry name" value="UDP-N-ACETYLGLUCOSAMINE 2-EPIMERASE"/>
    <property type="match status" value="1"/>
</dbReference>